<feature type="non-terminal residue" evidence="2">
    <location>
        <position position="1"/>
    </location>
</feature>
<reference evidence="2" key="1">
    <citation type="submission" date="2021-06" db="EMBL/GenBank/DDBJ databases">
        <authorList>
            <person name="Kallberg Y."/>
            <person name="Tangrot J."/>
            <person name="Rosling A."/>
        </authorList>
    </citation>
    <scope>NUCLEOTIDE SEQUENCE</scope>
    <source>
        <strain evidence="2">MA453B</strain>
    </source>
</reference>
<name>A0A9N9K1P1_9GLOM</name>
<dbReference type="AlphaFoldDB" id="A0A9N9K1P1"/>
<protein>
    <submittedName>
        <fullName evidence="2">10842_t:CDS:1</fullName>
    </submittedName>
</protein>
<evidence type="ECO:0000313" key="3">
    <source>
        <dbReference type="Proteomes" id="UP000789405"/>
    </source>
</evidence>
<sequence length="158" mass="19478">DQAKERKVLTPVRNKQTKNQARRRLPRWLNREFKSIIKQEYNLEDVQRRIKFHDPTLYEEFLQAVVSILTECERYKMKKTNHVYVKYQKMRDDIFKAEDKNQLVKNLATSAHFHKFDPYLFRYKPKLIRPIFILEMYFKELSEQISVERRKVLKKLIK</sequence>
<accession>A0A9N9K1P1</accession>
<dbReference type="Proteomes" id="UP000789405">
    <property type="component" value="Unassembled WGS sequence"/>
</dbReference>
<comment type="caution">
    <text evidence="2">The sequence shown here is derived from an EMBL/GenBank/DDBJ whole genome shotgun (WGS) entry which is preliminary data.</text>
</comment>
<evidence type="ECO:0000256" key="1">
    <source>
        <dbReference type="SAM" id="MobiDB-lite"/>
    </source>
</evidence>
<evidence type="ECO:0000313" key="2">
    <source>
        <dbReference type="EMBL" id="CAG8807276.1"/>
    </source>
</evidence>
<keyword evidence="3" id="KW-1185">Reference proteome</keyword>
<dbReference type="EMBL" id="CAJVPY010042349">
    <property type="protein sequence ID" value="CAG8807276.1"/>
    <property type="molecule type" value="Genomic_DNA"/>
</dbReference>
<organism evidence="2 3">
    <name type="scientific">Dentiscutata erythropus</name>
    <dbReference type="NCBI Taxonomy" id="1348616"/>
    <lineage>
        <taxon>Eukaryota</taxon>
        <taxon>Fungi</taxon>
        <taxon>Fungi incertae sedis</taxon>
        <taxon>Mucoromycota</taxon>
        <taxon>Glomeromycotina</taxon>
        <taxon>Glomeromycetes</taxon>
        <taxon>Diversisporales</taxon>
        <taxon>Gigasporaceae</taxon>
        <taxon>Dentiscutata</taxon>
    </lineage>
</organism>
<feature type="region of interest" description="Disordered" evidence="1">
    <location>
        <begin position="1"/>
        <end position="21"/>
    </location>
</feature>
<gene>
    <name evidence="2" type="ORF">DERYTH_LOCUS24637</name>
</gene>
<proteinExistence type="predicted"/>